<sequence length="98" mass="10792">MSTPNPTPSIDPTPLQTRLRALCDTLALHERDAAALLGVPYPTFRNWAYGHREPSAGIERLLDIVETLALFAPAMLAQWVPQTPYAPGKRGRKRTDAA</sequence>
<dbReference type="Gene3D" id="1.10.260.40">
    <property type="entry name" value="lambda repressor-like DNA-binding domains"/>
    <property type="match status" value="1"/>
</dbReference>
<dbReference type="InterPro" id="IPR010982">
    <property type="entry name" value="Lambda_DNA-bd_dom_sf"/>
</dbReference>
<name>A0A6J5LEP8_9CAUD</name>
<dbReference type="InterPro" id="IPR001387">
    <property type="entry name" value="Cro/C1-type_HTH"/>
</dbReference>
<evidence type="ECO:0000313" key="1">
    <source>
        <dbReference type="EMBL" id="CAB4127149.1"/>
    </source>
</evidence>
<accession>A0A6J5LEP8</accession>
<dbReference type="GO" id="GO:0003677">
    <property type="term" value="F:DNA binding"/>
    <property type="evidence" value="ECO:0007669"/>
    <property type="project" value="InterPro"/>
</dbReference>
<dbReference type="EMBL" id="LR796269">
    <property type="protein sequence ID" value="CAB4133148.1"/>
    <property type="molecule type" value="Genomic_DNA"/>
</dbReference>
<proteinExistence type="predicted"/>
<gene>
    <name evidence="2" type="ORF">UFOVP254_55</name>
    <name evidence="1" type="ORF">UFOVP76_53</name>
</gene>
<dbReference type="EMBL" id="LR796204">
    <property type="protein sequence ID" value="CAB4127149.1"/>
    <property type="molecule type" value="Genomic_DNA"/>
</dbReference>
<dbReference type="CDD" id="cd00093">
    <property type="entry name" value="HTH_XRE"/>
    <property type="match status" value="1"/>
</dbReference>
<reference evidence="2" key="1">
    <citation type="submission" date="2020-04" db="EMBL/GenBank/DDBJ databases">
        <authorList>
            <person name="Chiriac C."/>
            <person name="Salcher M."/>
            <person name="Ghai R."/>
            <person name="Kavagutti S V."/>
        </authorList>
    </citation>
    <scope>NUCLEOTIDE SEQUENCE</scope>
</reference>
<organism evidence="2">
    <name type="scientific">uncultured Caudovirales phage</name>
    <dbReference type="NCBI Taxonomy" id="2100421"/>
    <lineage>
        <taxon>Viruses</taxon>
        <taxon>Duplodnaviria</taxon>
        <taxon>Heunggongvirae</taxon>
        <taxon>Uroviricota</taxon>
        <taxon>Caudoviricetes</taxon>
        <taxon>Peduoviridae</taxon>
        <taxon>Maltschvirus</taxon>
        <taxon>Maltschvirus maltsch</taxon>
    </lineage>
</organism>
<evidence type="ECO:0000313" key="2">
    <source>
        <dbReference type="EMBL" id="CAB4133148.1"/>
    </source>
</evidence>
<protein>
    <submittedName>
        <fullName evidence="2">HTH_XRE domain containing protein</fullName>
    </submittedName>
</protein>